<evidence type="ECO:0000256" key="3">
    <source>
        <dbReference type="ARBA" id="ARBA00022448"/>
    </source>
</evidence>
<evidence type="ECO:0000256" key="9">
    <source>
        <dbReference type="RuleBase" id="RU362122"/>
    </source>
</evidence>
<evidence type="ECO:0000313" key="11">
    <source>
        <dbReference type="Proteomes" id="UP001209854"/>
    </source>
</evidence>
<evidence type="ECO:0000313" key="10">
    <source>
        <dbReference type="EMBL" id="MCW7553265.1"/>
    </source>
</evidence>
<comment type="caution">
    <text evidence="10">The sequence shown here is derived from an EMBL/GenBank/DDBJ whole genome shotgun (WGS) entry which is preliminary data.</text>
</comment>
<organism evidence="10 11">
    <name type="scientific">Endozoicomonas gorgoniicola</name>
    <dbReference type="NCBI Taxonomy" id="1234144"/>
    <lineage>
        <taxon>Bacteria</taxon>
        <taxon>Pseudomonadati</taxon>
        <taxon>Pseudomonadota</taxon>
        <taxon>Gammaproteobacteria</taxon>
        <taxon>Oceanospirillales</taxon>
        <taxon>Endozoicomonadaceae</taxon>
        <taxon>Endozoicomonas</taxon>
    </lineage>
</organism>
<feature type="transmembrane region" description="Helical" evidence="9">
    <location>
        <begin position="151"/>
        <end position="170"/>
    </location>
</feature>
<evidence type="ECO:0000256" key="7">
    <source>
        <dbReference type="ARBA" id="ARBA00022989"/>
    </source>
</evidence>
<keyword evidence="6 9" id="KW-0029">Amino-acid transport</keyword>
<dbReference type="InterPro" id="IPR004685">
    <property type="entry name" value="Brnchd-chn_aa_trnsp_Livcs"/>
</dbReference>
<keyword evidence="7 9" id="KW-1133">Transmembrane helix</keyword>
<evidence type="ECO:0000256" key="1">
    <source>
        <dbReference type="ARBA" id="ARBA00004651"/>
    </source>
</evidence>
<gene>
    <name evidence="10" type="primary">brnQ</name>
    <name evidence="10" type="ORF">NX722_11570</name>
</gene>
<dbReference type="Pfam" id="PF05525">
    <property type="entry name" value="Branch_AA_trans"/>
    <property type="match status" value="1"/>
</dbReference>
<comment type="function">
    <text evidence="9">Component of the transport system for branched-chain amino acids.</text>
</comment>
<reference evidence="10 11" key="1">
    <citation type="submission" date="2022-10" db="EMBL/GenBank/DDBJ databases">
        <title>High-quality genome sequences of two octocoral-associated bacteria, Endozoicomonas euniceicola EF212 and Endozoicomonas gorgoniicola PS125.</title>
        <authorList>
            <person name="Chiou Y.-J."/>
            <person name="Chen Y.-H."/>
        </authorList>
    </citation>
    <scope>NUCLEOTIDE SEQUENCE [LARGE SCALE GENOMIC DNA]</scope>
    <source>
        <strain evidence="10 11">PS125</strain>
    </source>
</reference>
<comment type="subcellular location">
    <subcellularLocation>
        <location evidence="9">Cell inner membrane</location>
        <topology evidence="9">Multi-pass membrane protein</topology>
    </subcellularLocation>
    <subcellularLocation>
        <location evidence="1">Cell membrane</location>
        <topology evidence="1">Multi-pass membrane protein</topology>
    </subcellularLocation>
</comment>
<accession>A0ABT3MV68</accession>
<evidence type="ECO:0000256" key="5">
    <source>
        <dbReference type="ARBA" id="ARBA00022692"/>
    </source>
</evidence>
<feature type="transmembrane region" description="Helical" evidence="9">
    <location>
        <begin position="41"/>
        <end position="68"/>
    </location>
</feature>
<keyword evidence="3 9" id="KW-0813">Transport</keyword>
<feature type="transmembrane region" description="Helical" evidence="9">
    <location>
        <begin position="283"/>
        <end position="304"/>
    </location>
</feature>
<proteinExistence type="inferred from homology"/>
<feature type="transmembrane region" description="Helical" evidence="9">
    <location>
        <begin position="190"/>
        <end position="212"/>
    </location>
</feature>
<evidence type="ECO:0000256" key="6">
    <source>
        <dbReference type="ARBA" id="ARBA00022970"/>
    </source>
</evidence>
<evidence type="ECO:0000256" key="2">
    <source>
        <dbReference type="ARBA" id="ARBA00008540"/>
    </source>
</evidence>
<dbReference type="PANTHER" id="PTHR30588">
    <property type="entry name" value="BRANCHED-CHAIN AMINO ACID TRANSPORT SYSTEM 2 CARRIER PROTEIN"/>
    <property type="match status" value="1"/>
</dbReference>
<feature type="transmembrane region" description="Helical" evidence="9">
    <location>
        <begin position="80"/>
        <end position="100"/>
    </location>
</feature>
<keyword evidence="11" id="KW-1185">Reference proteome</keyword>
<feature type="transmembrane region" description="Helical" evidence="9">
    <location>
        <begin position="416"/>
        <end position="434"/>
    </location>
</feature>
<keyword evidence="5 9" id="KW-0812">Transmembrane</keyword>
<name>A0ABT3MV68_9GAMM</name>
<dbReference type="RefSeq" id="WP_262568104.1">
    <property type="nucleotide sequence ID" value="NZ_JAPFCC010000001.1"/>
</dbReference>
<feature type="transmembrane region" description="Helical" evidence="9">
    <location>
        <begin position="371"/>
        <end position="389"/>
    </location>
</feature>
<dbReference type="PANTHER" id="PTHR30588:SF0">
    <property type="entry name" value="BRANCHED-CHAIN AMINO ACID PERMEASE BRNQ"/>
    <property type="match status" value="1"/>
</dbReference>
<evidence type="ECO:0000256" key="8">
    <source>
        <dbReference type="ARBA" id="ARBA00023136"/>
    </source>
</evidence>
<evidence type="ECO:0000256" key="4">
    <source>
        <dbReference type="ARBA" id="ARBA00022475"/>
    </source>
</evidence>
<comment type="similarity">
    <text evidence="2 9">Belongs to the branched chain amino acid transporter family.</text>
</comment>
<feature type="transmembrane region" description="Helical" evidence="9">
    <location>
        <begin position="120"/>
        <end position="139"/>
    </location>
</feature>
<dbReference type="EMBL" id="JAPFCC010000001">
    <property type="protein sequence ID" value="MCW7553265.1"/>
    <property type="molecule type" value="Genomic_DNA"/>
</dbReference>
<feature type="transmembrane region" description="Helical" evidence="9">
    <location>
        <begin position="316"/>
        <end position="335"/>
    </location>
</feature>
<keyword evidence="4" id="KW-1003">Cell membrane</keyword>
<dbReference type="Proteomes" id="UP001209854">
    <property type="component" value="Unassembled WGS sequence"/>
</dbReference>
<feature type="transmembrane region" description="Helical" evidence="9">
    <location>
        <begin position="7"/>
        <end position="29"/>
    </location>
</feature>
<feature type="transmembrane region" description="Helical" evidence="9">
    <location>
        <begin position="224"/>
        <end position="250"/>
    </location>
</feature>
<dbReference type="NCBIfam" id="TIGR00796">
    <property type="entry name" value="livcs"/>
    <property type="match status" value="1"/>
</dbReference>
<protein>
    <recommendedName>
        <fullName evidence="9">Branched-chain amino acid transport system carrier protein</fullName>
    </recommendedName>
</protein>
<feature type="transmembrane region" description="Helical" evidence="9">
    <location>
        <begin position="341"/>
        <end position="362"/>
    </location>
</feature>
<keyword evidence="8 9" id="KW-0472">Membrane</keyword>
<sequence length="444" mass="47511">MKQRLSLQNIIGMGFMVFAMFLGAGNLIFPPLAGQLAGTNVWLAAAGFLVTGVGLPLLGLVVIARVGGGFNEITRELPRWLIISMGSFIFLVIGPLYAVPRTSMVAYEVGIAPFLNSPDTLSRLIFSLVFFSICGYLCLNPGRLLESVGKLITPALIALLIILGLSPVIMPQGTPVEATDNYAANPFLTGFLEGYLTMDALAALMFGIVIITNLRSHGINSTQALFRHSVVTAFIAAIGLALVYVSLFYLGATSRDIAPNPDNGGQILSLYVYALYGTPGKSLLAGVVALACLTTAVGCITAAAEYFDGVFKPFSYRPLVVAITACCIAFANLGLNQIIELFIPVLLILYPVCIVLILLGLVRDLFANPVLVYRSTLSVALIFSIVDTIKEVHHPLIMMVTSSCQRLPGYEFNLGWALPCALCVLMTGILGKIIPQEPLQEDQA</sequence>